<evidence type="ECO:0000256" key="1">
    <source>
        <dbReference type="SAM" id="Phobius"/>
    </source>
</evidence>
<dbReference type="RefSeq" id="XP_029239423.1">
    <property type="nucleotide sequence ID" value="XM_029380710.1"/>
</dbReference>
<keyword evidence="1" id="KW-1133">Transmembrane helix</keyword>
<name>A0A3R7RLX0_TRYRA</name>
<organism evidence="2 3">
    <name type="scientific">Trypanosoma rangeli</name>
    <dbReference type="NCBI Taxonomy" id="5698"/>
    <lineage>
        <taxon>Eukaryota</taxon>
        <taxon>Discoba</taxon>
        <taxon>Euglenozoa</taxon>
        <taxon>Kinetoplastea</taxon>
        <taxon>Metakinetoplastina</taxon>
        <taxon>Trypanosomatida</taxon>
        <taxon>Trypanosomatidae</taxon>
        <taxon>Trypanosoma</taxon>
        <taxon>Herpetosoma</taxon>
    </lineage>
</organism>
<comment type="caution">
    <text evidence="2">The sequence shown here is derived from an EMBL/GenBank/DDBJ whole genome shotgun (WGS) entry which is preliminary data.</text>
</comment>
<protein>
    <submittedName>
        <fullName evidence="2">Uncharacterized protein</fullName>
    </submittedName>
</protein>
<proteinExistence type="predicted"/>
<keyword evidence="3" id="KW-1185">Reference proteome</keyword>
<dbReference type="AlphaFoldDB" id="A0A3R7RLX0"/>
<evidence type="ECO:0000313" key="2">
    <source>
        <dbReference type="EMBL" id="RNF06734.1"/>
    </source>
</evidence>
<dbReference type="GeneID" id="40327690"/>
<gene>
    <name evidence="2" type="ORF">TraAM80_03757</name>
</gene>
<reference evidence="2 3" key="1">
    <citation type="journal article" date="2018" name="BMC Genomics">
        <title>Genomic comparison of Trypanosoma conorhini and Trypanosoma rangeli to Trypanosoma cruzi strains of high and low virulence.</title>
        <authorList>
            <person name="Bradwell K.R."/>
            <person name="Koparde V.N."/>
            <person name="Matveyev A.V."/>
            <person name="Serrano M.G."/>
            <person name="Alves J.M."/>
            <person name="Parikh H."/>
            <person name="Huang B."/>
            <person name="Lee V."/>
            <person name="Espinosa-Alvarez O."/>
            <person name="Ortiz P.A."/>
            <person name="Costa-Martins A.G."/>
            <person name="Teixeira M.M."/>
            <person name="Buck G.A."/>
        </authorList>
    </citation>
    <scope>NUCLEOTIDE SEQUENCE [LARGE SCALE GENOMIC DNA]</scope>
    <source>
        <strain evidence="2 3">AM80</strain>
    </source>
</reference>
<dbReference type="Proteomes" id="UP000283634">
    <property type="component" value="Unassembled WGS sequence"/>
</dbReference>
<dbReference type="EMBL" id="MKGL01000102">
    <property type="protein sequence ID" value="RNF06734.1"/>
    <property type="molecule type" value="Genomic_DNA"/>
</dbReference>
<sequence length="109" mass="12026">MTCFFRTDLPRSVFVLDFMLLVVGALAPVRGLGGVAYTATDPGSGGFVRVSTRRKPPPPNTFVDFDVRFGVLYEAGGHANLSTLFSVFRPVGVLDALRGFYVRPHFWRT</sequence>
<feature type="transmembrane region" description="Helical" evidence="1">
    <location>
        <begin position="12"/>
        <end position="29"/>
    </location>
</feature>
<keyword evidence="1" id="KW-0472">Membrane</keyword>
<accession>A0A3R7RLX0</accession>
<evidence type="ECO:0000313" key="3">
    <source>
        <dbReference type="Proteomes" id="UP000283634"/>
    </source>
</evidence>
<keyword evidence="1" id="KW-0812">Transmembrane</keyword>